<keyword evidence="2" id="KW-0812">Transmembrane</keyword>
<evidence type="ECO:0000313" key="3">
    <source>
        <dbReference type="EMBL" id="OKL48705.1"/>
    </source>
</evidence>
<dbReference type="Proteomes" id="UP000186465">
    <property type="component" value="Unassembled WGS sequence"/>
</dbReference>
<evidence type="ECO:0000313" key="4">
    <source>
        <dbReference type="Proteomes" id="UP000186465"/>
    </source>
</evidence>
<reference evidence="4" key="1">
    <citation type="submission" date="2016-11" db="EMBL/GenBank/DDBJ databases">
        <title>Actinomyces gypaetusis sp. nov. isolated from Gypaetus barbatus in Qinghai Tibet Plateau China.</title>
        <authorList>
            <person name="Meng X."/>
        </authorList>
    </citation>
    <scope>NUCLEOTIDE SEQUENCE [LARGE SCALE GENOMIC DNA]</scope>
    <source>
        <strain evidence="4">DSM 15383</strain>
    </source>
</reference>
<gene>
    <name evidence="3" type="ORF">BM477_05785</name>
</gene>
<dbReference type="EMBL" id="MPDM01000005">
    <property type="protein sequence ID" value="OKL48705.1"/>
    <property type="molecule type" value="Genomic_DNA"/>
</dbReference>
<dbReference type="RefSeq" id="WP_075361734.1">
    <property type="nucleotide sequence ID" value="NZ_MPDM01000005.1"/>
</dbReference>
<feature type="compositionally biased region" description="Polar residues" evidence="1">
    <location>
        <begin position="139"/>
        <end position="156"/>
    </location>
</feature>
<name>A0A1Q5PMJ8_9ACTO</name>
<keyword evidence="4" id="KW-1185">Reference proteome</keyword>
<dbReference type="AlphaFoldDB" id="A0A1Q5PMJ8"/>
<evidence type="ECO:0000256" key="2">
    <source>
        <dbReference type="SAM" id="Phobius"/>
    </source>
</evidence>
<proteinExistence type="predicted"/>
<keyword evidence="2" id="KW-1133">Transmembrane helix</keyword>
<feature type="region of interest" description="Disordered" evidence="1">
    <location>
        <begin position="67"/>
        <end position="181"/>
    </location>
</feature>
<dbReference type="OrthoDB" id="3298527at2"/>
<comment type="caution">
    <text evidence="3">The sequence shown here is derived from an EMBL/GenBank/DDBJ whole genome shotgun (WGS) entry which is preliminary data.</text>
</comment>
<sequence length="181" mass="20525">MARILLYVVPILLALYALIECALTDGEEMPYRIPKPFWFAIILLLTVIGPLAWIVLLRIERAERGEKAPSPRDVLGKVENMARGQQSEPEPEAGPHSPDDDEEYLERIQREVNRQKLAKQRAAEKEAERKALLEEQKRQQQAKSSPEQPENDSNQDGGEAEDSTKNQAEEDPQENSPEAEN</sequence>
<feature type="transmembrane region" description="Helical" evidence="2">
    <location>
        <begin position="37"/>
        <end position="57"/>
    </location>
</feature>
<feature type="compositionally biased region" description="Basic and acidic residues" evidence="1">
    <location>
        <begin position="105"/>
        <end position="114"/>
    </location>
</feature>
<feature type="compositionally biased region" description="Basic and acidic residues" evidence="1">
    <location>
        <begin position="121"/>
        <end position="138"/>
    </location>
</feature>
<evidence type="ECO:0000256" key="1">
    <source>
        <dbReference type="SAM" id="MobiDB-lite"/>
    </source>
</evidence>
<evidence type="ECO:0008006" key="5">
    <source>
        <dbReference type="Google" id="ProtNLM"/>
    </source>
</evidence>
<protein>
    <recommendedName>
        <fullName evidence="5">Cardiolipin synthase N-terminal domain-containing protein</fullName>
    </recommendedName>
</protein>
<feature type="compositionally biased region" description="Acidic residues" evidence="1">
    <location>
        <begin position="169"/>
        <end position="181"/>
    </location>
</feature>
<dbReference type="STRING" id="156892.BM477_05785"/>
<keyword evidence="2" id="KW-0472">Membrane</keyword>
<organism evidence="3 4">
    <name type="scientific">Boudabousia marimammalium</name>
    <dbReference type="NCBI Taxonomy" id="156892"/>
    <lineage>
        <taxon>Bacteria</taxon>
        <taxon>Bacillati</taxon>
        <taxon>Actinomycetota</taxon>
        <taxon>Actinomycetes</taxon>
        <taxon>Actinomycetales</taxon>
        <taxon>Actinomycetaceae</taxon>
        <taxon>Boudabousia</taxon>
    </lineage>
</organism>
<accession>A0A1Q5PMJ8</accession>
<feature type="compositionally biased region" description="Basic and acidic residues" evidence="1">
    <location>
        <begin position="67"/>
        <end position="76"/>
    </location>
</feature>